<sequence length="72" mass="8160">MGRSEGVRGRRKRRDNKKHYLWKVSVRVLITTHARTNKEAKLCRPTVRSTSQIVSGEILSLLSKPLNAATTT</sequence>
<evidence type="ECO:0000313" key="1">
    <source>
        <dbReference type="EMBL" id="KAF9509391.1"/>
    </source>
</evidence>
<gene>
    <name evidence="1" type="ORF">BS47DRAFT_153254</name>
</gene>
<dbReference type="Proteomes" id="UP000886523">
    <property type="component" value="Unassembled WGS sequence"/>
</dbReference>
<accession>A0A9P6DNV2</accession>
<proteinExistence type="predicted"/>
<reference evidence="1" key="1">
    <citation type="journal article" date="2020" name="Nat. Commun.">
        <title>Large-scale genome sequencing of mycorrhizal fungi provides insights into the early evolution of symbiotic traits.</title>
        <authorList>
            <person name="Miyauchi S."/>
            <person name="Kiss E."/>
            <person name="Kuo A."/>
            <person name="Drula E."/>
            <person name="Kohler A."/>
            <person name="Sanchez-Garcia M."/>
            <person name="Morin E."/>
            <person name="Andreopoulos B."/>
            <person name="Barry K.W."/>
            <person name="Bonito G."/>
            <person name="Buee M."/>
            <person name="Carver A."/>
            <person name="Chen C."/>
            <person name="Cichocki N."/>
            <person name="Clum A."/>
            <person name="Culley D."/>
            <person name="Crous P.W."/>
            <person name="Fauchery L."/>
            <person name="Girlanda M."/>
            <person name="Hayes R.D."/>
            <person name="Keri Z."/>
            <person name="LaButti K."/>
            <person name="Lipzen A."/>
            <person name="Lombard V."/>
            <person name="Magnuson J."/>
            <person name="Maillard F."/>
            <person name="Murat C."/>
            <person name="Nolan M."/>
            <person name="Ohm R.A."/>
            <person name="Pangilinan J."/>
            <person name="Pereira M.F."/>
            <person name="Perotto S."/>
            <person name="Peter M."/>
            <person name="Pfister S."/>
            <person name="Riley R."/>
            <person name="Sitrit Y."/>
            <person name="Stielow J.B."/>
            <person name="Szollosi G."/>
            <person name="Zifcakova L."/>
            <person name="Stursova M."/>
            <person name="Spatafora J.W."/>
            <person name="Tedersoo L."/>
            <person name="Vaario L.M."/>
            <person name="Yamada A."/>
            <person name="Yan M."/>
            <person name="Wang P."/>
            <person name="Xu J."/>
            <person name="Bruns T."/>
            <person name="Baldrian P."/>
            <person name="Vilgalys R."/>
            <person name="Dunand C."/>
            <person name="Henrissat B."/>
            <person name="Grigoriev I.V."/>
            <person name="Hibbett D."/>
            <person name="Nagy L.G."/>
            <person name="Martin F.M."/>
        </authorList>
    </citation>
    <scope>NUCLEOTIDE SEQUENCE</scope>
    <source>
        <strain evidence="1">UP504</strain>
    </source>
</reference>
<organism evidence="1 2">
    <name type="scientific">Hydnum rufescens UP504</name>
    <dbReference type="NCBI Taxonomy" id="1448309"/>
    <lineage>
        <taxon>Eukaryota</taxon>
        <taxon>Fungi</taxon>
        <taxon>Dikarya</taxon>
        <taxon>Basidiomycota</taxon>
        <taxon>Agaricomycotina</taxon>
        <taxon>Agaricomycetes</taxon>
        <taxon>Cantharellales</taxon>
        <taxon>Hydnaceae</taxon>
        <taxon>Hydnum</taxon>
    </lineage>
</organism>
<name>A0A9P6DNV2_9AGAM</name>
<comment type="caution">
    <text evidence="1">The sequence shown here is derived from an EMBL/GenBank/DDBJ whole genome shotgun (WGS) entry which is preliminary data.</text>
</comment>
<keyword evidence="2" id="KW-1185">Reference proteome</keyword>
<evidence type="ECO:0000313" key="2">
    <source>
        <dbReference type="Proteomes" id="UP000886523"/>
    </source>
</evidence>
<protein>
    <submittedName>
        <fullName evidence="1">Uncharacterized protein</fullName>
    </submittedName>
</protein>
<dbReference type="EMBL" id="MU129036">
    <property type="protein sequence ID" value="KAF9509391.1"/>
    <property type="molecule type" value="Genomic_DNA"/>
</dbReference>
<dbReference type="AlphaFoldDB" id="A0A9P6DNV2"/>